<evidence type="ECO:0000256" key="7">
    <source>
        <dbReference type="ARBA" id="ARBA00022889"/>
    </source>
</evidence>
<dbReference type="Proteomes" id="UP001209878">
    <property type="component" value="Unassembled WGS sequence"/>
</dbReference>
<dbReference type="EMBL" id="JAODUO010000001">
    <property type="protein sequence ID" value="KAK2194277.1"/>
    <property type="molecule type" value="Genomic_DNA"/>
</dbReference>
<evidence type="ECO:0000256" key="3">
    <source>
        <dbReference type="ARBA" id="ARBA00022692"/>
    </source>
</evidence>
<dbReference type="FunFam" id="2.60.40.60:FF:000024">
    <property type="entry name" value="FAT atypical cadherin 3"/>
    <property type="match status" value="1"/>
</dbReference>
<evidence type="ECO:0000256" key="6">
    <source>
        <dbReference type="ARBA" id="ARBA00022837"/>
    </source>
</evidence>
<accession>A0AAD9UM42</accession>
<keyword evidence="2" id="KW-0245">EGF-like domain</keyword>
<feature type="domain" description="Cadherin" evidence="13">
    <location>
        <begin position="874"/>
        <end position="978"/>
    </location>
</feature>
<dbReference type="CDD" id="cd11304">
    <property type="entry name" value="Cadherin_repeat"/>
    <property type="match status" value="8"/>
</dbReference>
<evidence type="ECO:0000256" key="2">
    <source>
        <dbReference type="ARBA" id="ARBA00022536"/>
    </source>
</evidence>
<dbReference type="PROSITE" id="PS00232">
    <property type="entry name" value="CADHERIN_1"/>
    <property type="match status" value="4"/>
</dbReference>
<dbReference type="PANTHER" id="PTHR24025">
    <property type="entry name" value="DESMOGLEIN FAMILY MEMBER"/>
    <property type="match status" value="1"/>
</dbReference>
<evidence type="ECO:0000313" key="15">
    <source>
        <dbReference type="Proteomes" id="UP001209878"/>
    </source>
</evidence>
<dbReference type="GO" id="GO:0007156">
    <property type="term" value="P:homophilic cell adhesion via plasma membrane adhesion molecules"/>
    <property type="evidence" value="ECO:0007669"/>
    <property type="project" value="InterPro"/>
</dbReference>
<dbReference type="PRINTS" id="PR00205">
    <property type="entry name" value="CADHERIN"/>
</dbReference>
<feature type="domain" description="Cadherin" evidence="13">
    <location>
        <begin position="662"/>
        <end position="771"/>
    </location>
</feature>
<keyword evidence="4" id="KW-0732">Signal</keyword>
<dbReference type="InterPro" id="IPR020894">
    <property type="entry name" value="Cadherin_CS"/>
</dbReference>
<evidence type="ECO:0000259" key="13">
    <source>
        <dbReference type="PROSITE" id="PS50268"/>
    </source>
</evidence>
<comment type="caution">
    <text evidence="14">The sequence shown here is derived from an EMBL/GenBank/DDBJ whole genome shotgun (WGS) entry which is preliminary data.</text>
</comment>
<keyword evidence="9" id="KW-0472">Membrane</keyword>
<evidence type="ECO:0000256" key="5">
    <source>
        <dbReference type="ARBA" id="ARBA00022737"/>
    </source>
</evidence>
<feature type="domain" description="Cadherin" evidence="13">
    <location>
        <begin position="556"/>
        <end position="661"/>
    </location>
</feature>
<dbReference type="GO" id="GO:0005509">
    <property type="term" value="F:calcium ion binding"/>
    <property type="evidence" value="ECO:0007669"/>
    <property type="project" value="UniProtKB-UniRule"/>
</dbReference>
<dbReference type="PROSITE" id="PS50268">
    <property type="entry name" value="CADHERIN_2"/>
    <property type="match status" value="8"/>
</dbReference>
<keyword evidence="7" id="KW-0130">Cell adhesion</keyword>
<dbReference type="GO" id="GO:0005911">
    <property type="term" value="C:cell-cell junction"/>
    <property type="evidence" value="ECO:0007669"/>
    <property type="project" value="TreeGrafter"/>
</dbReference>
<dbReference type="SMART" id="SM00112">
    <property type="entry name" value="CA"/>
    <property type="match status" value="8"/>
</dbReference>
<keyword evidence="11" id="KW-0325">Glycoprotein</keyword>
<keyword evidence="6 12" id="KW-0106">Calcium</keyword>
<keyword evidence="8" id="KW-1133">Transmembrane helix</keyword>
<evidence type="ECO:0000313" key="14">
    <source>
        <dbReference type="EMBL" id="KAK2194277.1"/>
    </source>
</evidence>
<feature type="domain" description="Cadherin" evidence="13">
    <location>
        <begin position="979"/>
        <end position="1077"/>
    </location>
</feature>
<gene>
    <name evidence="14" type="ORF">NP493_1g12031</name>
</gene>
<sequence>MGSVDGSGVLAVGESGKAEWLIIPYSEAAPTHDVQYDISGTLYYTVDGDNITVPLFPDTITVTPDPQLYLNYFLAKFVKSDDPMTKDIVEPTIPFSLGVLVTNAGHGKARNLRITSGQPEIIENEKGLLIKFEIIAAQLGDKPASPSLTVTFGDIEPSSTKVARWQMTSSLKGTFSNFSATFENINPLGDPQLSVMESVLFHELLHVVRVDVPEDDGLVDFLVLSKQKLGVVPDRIYQSTDGRHPLDVTAFNISNIRYVGTSQVQVTVHPTSAGWVYFRGVYTGDHTQNPTAAVRSDNGRALNVEYNVWVEQLDGDDVFLQILDHVDTAGVSLTYDITFMKGNQHKPQFQRSEYTLNVSEATAPGVELLRVEAADLDLDQYLTYSIGHDSDDEFPFAINPTTGSLRLARALDREDTDVYTFDVIAMDSGSPERKAAASVLVRVEDINDNAPVFGDIPDEIFVEKSVVPGYGLLTVSGTDPDKGENGVISVELVSFTDLFAFNSTSGVLSVLASLRNKTGRHMVTFRARDKGTPHKSTDISLTIKVVSDNISPPTFDRTEYTFEIPESDDEGIHVGRISAIDGDGESVEYDLVHEPGVESPFAVDRRSGDIKSVTTLDRESHSNFTFLVLATDDGGLPTGPKTSTATVHVIVEDVNDNAPVFPSDTFSVSVEENVAANTVIFRTAALDPDAGVNGSISEYYLRLRTPKEAVFVMVMDGDQVSVRTSKKIDAESLPAEMPLYLGAVDGGSPGLTSTTTILVTVVDLNDNPPKFADDSVDIPLPRSTVQNTRIYSANATDDDVSEQHSAITYSLSGDSDSAFEINPDTGDLRLVSALSGSALDSLYVTVKASDGVHSAEQRVTIRVIDKNSYSPVFSLSQYFVEVNESTSAGQRLLQVTATDQDSVSLTYDISGGDTHNTFRMDPLTGTLLLLGGLDRETRSTYLLHVVVSDGGIDGANVLTAEATINISVLDTNEFSPTFRRPVYQVTVLEEQSEVNLTVDATDGDGHAVEYSIVSGSQGVFTIDARTGVVEMNGSLDREEQSEVRLEIRATDDGVPRRSSFAEVFVTVADINDHRPTFAFSQYNLTLSGDEVSTQRPITTVHATDGDVGVNAAVRYTLAFGDDAAARFSIDEKTGSVRVSGQAVAGDYVLVITATDGGHPALSATMRLYVTILRSRETTTAAIAAAATTSETSSTVGTTVISGVSRVSQGVVLPSLLALLLVAILVG</sequence>
<evidence type="ECO:0000256" key="9">
    <source>
        <dbReference type="ARBA" id="ARBA00023136"/>
    </source>
</evidence>
<keyword evidence="15" id="KW-1185">Reference proteome</keyword>
<dbReference type="FunFam" id="2.60.40.60:FF:000020">
    <property type="entry name" value="Dachsous cadherin-related 1b"/>
    <property type="match status" value="3"/>
</dbReference>
<dbReference type="PANTHER" id="PTHR24025:SF23">
    <property type="entry name" value="NEURAL-CADHERIN"/>
    <property type="match status" value="1"/>
</dbReference>
<feature type="domain" description="Cadherin" evidence="13">
    <location>
        <begin position="454"/>
        <end position="555"/>
    </location>
</feature>
<protein>
    <recommendedName>
        <fullName evidence="13">Cadherin domain-containing protein</fullName>
    </recommendedName>
</protein>
<dbReference type="InterPro" id="IPR015919">
    <property type="entry name" value="Cadherin-like_sf"/>
</dbReference>
<reference evidence="14" key="1">
    <citation type="journal article" date="2023" name="Mol. Biol. Evol.">
        <title>Third-Generation Sequencing Reveals the Adaptive Role of the Epigenome in Three Deep-Sea Polychaetes.</title>
        <authorList>
            <person name="Perez M."/>
            <person name="Aroh O."/>
            <person name="Sun Y."/>
            <person name="Lan Y."/>
            <person name="Juniper S.K."/>
            <person name="Young C.R."/>
            <person name="Angers B."/>
            <person name="Qian P.Y."/>
        </authorList>
    </citation>
    <scope>NUCLEOTIDE SEQUENCE</scope>
    <source>
        <strain evidence="14">R07B-5</strain>
    </source>
</reference>
<evidence type="ECO:0000256" key="11">
    <source>
        <dbReference type="ARBA" id="ARBA00023180"/>
    </source>
</evidence>
<dbReference type="SUPFAM" id="SSF49313">
    <property type="entry name" value="Cadherin-like"/>
    <property type="match status" value="8"/>
</dbReference>
<keyword evidence="3" id="KW-0812">Transmembrane</keyword>
<dbReference type="Pfam" id="PF00028">
    <property type="entry name" value="Cadherin"/>
    <property type="match status" value="8"/>
</dbReference>
<evidence type="ECO:0000256" key="12">
    <source>
        <dbReference type="PROSITE-ProRule" id="PRU00043"/>
    </source>
</evidence>
<comment type="subcellular location">
    <subcellularLocation>
        <location evidence="1">Membrane</location>
        <topology evidence="1">Single-pass membrane protein</topology>
    </subcellularLocation>
</comment>
<evidence type="ECO:0000256" key="4">
    <source>
        <dbReference type="ARBA" id="ARBA00022729"/>
    </source>
</evidence>
<dbReference type="GO" id="GO:0005886">
    <property type="term" value="C:plasma membrane"/>
    <property type="evidence" value="ECO:0007669"/>
    <property type="project" value="InterPro"/>
</dbReference>
<feature type="domain" description="Cadherin" evidence="13">
    <location>
        <begin position="1097"/>
        <end position="1182"/>
    </location>
</feature>
<organism evidence="14 15">
    <name type="scientific">Ridgeia piscesae</name>
    <name type="common">Tubeworm</name>
    <dbReference type="NCBI Taxonomy" id="27915"/>
    <lineage>
        <taxon>Eukaryota</taxon>
        <taxon>Metazoa</taxon>
        <taxon>Spiralia</taxon>
        <taxon>Lophotrochozoa</taxon>
        <taxon>Annelida</taxon>
        <taxon>Polychaeta</taxon>
        <taxon>Sedentaria</taxon>
        <taxon>Canalipalpata</taxon>
        <taxon>Sabellida</taxon>
        <taxon>Siboglinidae</taxon>
        <taxon>Ridgeia</taxon>
    </lineage>
</organism>
<feature type="domain" description="Cadherin" evidence="13">
    <location>
        <begin position="772"/>
        <end position="873"/>
    </location>
</feature>
<dbReference type="Gene3D" id="2.60.40.60">
    <property type="entry name" value="Cadherins"/>
    <property type="match status" value="8"/>
</dbReference>
<evidence type="ECO:0000256" key="10">
    <source>
        <dbReference type="ARBA" id="ARBA00023157"/>
    </source>
</evidence>
<name>A0AAD9UM42_RIDPI</name>
<dbReference type="InterPro" id="IPR002126">
    <property type="entry name" value="Cadherin-like_dom"/>
</dbReference>
<proteinExistence type="predicted"/>
<dbReference type="InterPro" id="IPR050971">
    <property type="entry name" value="Cadherin-domain_protein"/>
</dbReference>
<evidence type="ECO:0000256" key="8">
    <source>
        <dbReference type="ARBA" id="ARBA00022989"/>
    </source>
</evidence>
<dbReference type="AlphaFoldDB" id="A0AAD9UM42"/>
<evidence type="ECO:0000256" key="1">
    <source>
        <dbReference type="ARBA" id="ARBA00004167"/>
    </source>
</evidence>
<keyword evidence="5" id="KW-0677">Repeat</keyword>
<keyword evidence="10" id="KW-1015">Disulfide bond</keyword>
<feature type="domain" description="Cadherin" evidence="13">
    <location>
        <begin position="350"/>
        <end position="453"/>
    </location>
</feature>